<proteinExistence type="predicted"/>
<name>A0A699XN47_TANCI</name>
<protein>
    <submittedName>
        <fullName evidence="1">Uncharacterized protein</fullName>
    </submittedName>
</protein>
<comment type="caution">
    <text evidence="1">The sequence shown here is derived from an EMBL/GenBank/DDBJ whole genome shotgun (WGS) entry which is preliminary data.</text>
</comment>
<organism evidence="1">
    <name type="scientific">Tanacetum cinerariifolium</name>
    <name type="common">Dalmatian daisy</name>
    <name type="synonym">Chrysanthemum cinerariifolium</name>
    <dbReference type="NCBI Taxonomy" id="118510"/>
    <lineage>
        <taxon>Eukaryota</taxon>
        <taxon>Viridiplantae</taxon>
        <taxon>Streptophyta</taxon>
        <taxon>Embryophyta</taxon>
        <taxon>Tracheophyta</taxon>
        <taxon>Spermatophyta</taxon>
        <taxon>Magnoliopsida</taxon>
        <taxon>eudicotyledons</taxon>
        <taxon>Gunneridae</taxon>
        <taxon>Pentapetalae</taxon>
        <taxon>asterids</taxon>
        <taxon>campanulids</taxon>
        <taxon>Asterales</taxon>
        <taxon>Asteraceae</taxon>
        <taxon>Asteroideae</taxon>
        <taxon>Anthemideae</taxon>
        <taxon>Anthemidinae</taxon>
        <taxon>Tanacetum</taxon>
    </lineage>
</organism>
<reference evidence="1" key="1">
    <citation type="journal article" date="2019" name="Sci. Rep.">
        <title>Draft genome of Tanacetum cinerariifolium, the natural source of mosquito coil.</title>
        <authorList>
            <person name="Yamashiro T."/>
            <person name="Shiraishi A."/>
            <person name="Satake H."/>
            <person name="Nakayama K."/>
        </authorList>
    </citation>
    <scope>NUCLEOTIDE SEQUENCE</scope>
</reference>
<gene>
    <name evidence="1" type="ORF">Tci_933284</name>
</gene>
<evidence type="ECO:0000313" key="1">
    <source>
        <dbReference type="EMBL" id="GFD61315.1"/>
    </source>
</evidence>
<accession>A0A699XN47</accession>
<dbReference type="EMBL" id="BKCJ011889533">
    <property type="protein sequence ID" value="GFD61315.1"/>
    <property type="molecule type" value="Genomic_DNA"/>
</dbReference>
<sequence>PRDSGALMEHDRMVAVAFSRSDTSIRTLPLLEISEHSNRSFSCSIKTFVSSSSACPLARIDVPSSE</sequence>
<feature type="non-terminal residue" evidence="1">
    <location>
        <position position="1"/>
    </location>
</feature>
<dbReference type="AlphaFoldDB" id="A0A699XN47"/>